<dbReference type="Proteomes" id="UP000319514">
    <property type="component" value="Unassembled WGS sequence"/>
</dbReference>
<evidence type="ECO:0008006" key="3">
    <source>
        <dbReference type="Google" id="ProtNLM"/>
    </source>
</evidence>
<accession>A0A542ZNQ6</accession>
<evidence type="ECO:0000313" key="1">
    <source>
        <dbReference type="EMBL" id="TQL61926.1"/>
    </source>
</evidence>
<keyword evidence="2" id="KW-1185">Reference proteome</keyword>
<evidence type="ECO:0000313" key="2">
    <source>
        <dbReference type="Proteomes" id="UP000319514"/>
    </source>
</evidence>
<sequence length="110" mass="11589">MRSDDGRVTVELLVVRDCAHAEAAGIVLAHALAAEGLAPDFEVVLVDTAEQAQARRFVGSPSFVVDGRDLFESPDAVPGVACRVYGTARGLSGLPDESELRLALRAALED</sequence>
<proteinExistence type="predicted"/>
<dbReference type="AlphaFoldDB" id="A0A542ZNQ6"/>
<protein>
    <recommendedName>
        <fullName evidence="3">Thioredoxin-like protein</fullName>
    </recommendedName>
</protein>
<organism evidence="1 2">
    <name type="scientific">Oryzihumus leptocrescens</name>
    <dbReference type="NCBI Taxonomy" id="297536"/>
    <lineage>
        <taxon>Bacteria</taxon>
        <taxon>Bacillati</taxon>
        <taxon>Actinomycetota</taxon>
        <taxon>Actinomycetes</taxon>
        <taxon>Micrococcales</taxon>
        <taxon>Intrasporangiaceae</taxon>
        <taxon>Oryzihumus</taxon>
    </lineage>
</organism>
<reference evidence="1 2" key="1">
    <citation type="submission" date="2019-06" db="EMBL/GenBank/DDBJ databases">
        <title>Sequencing the genomes of 1000 actinobacteria strains.</title>
        <authorList>
            <person name="Klenk H.-P."/>
        </authorList>
    </citation>
    <scope>NUCLEOTIDE SEQUENCE [LARGE SCALE GENOMIC DNA]</scope>
    <source>
        <strain evidence="1 2">DSM 18082</strain>
    </source>
</reference>
<dbReference type="EMBL" id="VFOQ01000001">
    <property type="protein sequence ID" value="TQL61926.1"/>
    <property type="molecule type" value="Genomic_DNA"/>
</dbReference>
<gene>
    <name evidence="1" type="ORF">FB474_3350</name>
</gene>
<comment type="caution">
    <text evidence="1">The sequence shown here is derived from an EMBL/GenBank/DDBJ whole genome shotgun (WGS) entry which is preliminary data.</text>
</comment>
<name>A0A542ZNQ6_9MICO</name>